<comment type="caution">
    <text evidence="3">The sequence shown here is derived from an EMBL/GenBank/DDBJ whole genome shotgun (WGS) entry which is preliminary data.</text>
</comment>
<dbReference type="Proteomes" id="UP000596742">
    <property type="component" value="Unassembled WGS sequence"/>
</dbReference>
<evidence type="ECO:0000256" key="2">
    <source>
        <dbReference type="SAM" id="Phobius"/>
    </source>
</evidence>
<evidence type="ECO:0000313" key="4">
    <source>
        <dbReference type="Proteomes" id="UP000596742"/>
    </source>
</evidence>
<feature type="transmembrane region" description="Helical" evidence="2">
    <location>
        <begin position="196"/>
        <end position="217"/>
    </location>
</feature>
<organism evidence="3 4">
    <name type="scientific">Mytilus galloprovincialis</name>
    <name type="common">Mediterranean mussel</name>
    <dbReference type="NCBI Taxonomy" id="29158"/>
    <lineage>
        <taxon>Eukaryota</taxon>
        <taxon>Metazoa</taxon>
        <taxon>Spiralia</taxon>
        <taxon>Lophotrochozoa</taxon>
        <taxon>Mollusca</taxon>
        <taxon>Bivalvia</taxon>
        <taxon>Autobranchia</taxon>
        <taxon>Pteriomorphia</taxon>
        <taxon>Mytilida</taxon>
        <taxon>Mytiloidea</taxon>
        <taxon>Mytilidae</taxon>
        <taxon>Mytilinae</taxon>
        <taxon>Mytilus</taxon>
    </lineage>
</organism>
<evidence type="ECO:0000256" key="1">
    <source>
        <dbReference type="SAM" id="MobiDB-lite"/>
    </source>
</evidence>
<keyword evidence="2" id="KW-0472">Membrane</keyword>
<keyword evidence="4" id="KW-1185">Reference proteome</keyword>
<dbReference type="EMBL" id="UYJE01000214">
    <property type="protein sequence ID" value="VDH91161.1"/>
    <property type="molecule type" value="Genomic_DNA"/>
</dbReference>
<feature type="transmembrane region" description="Helical" evidence="2">
    <location>
        <begin position="21"/>
        <end position="38"/>
    </location>
</feature>
<name>A0A8B6BJQ2_MYTGA</name>
<evidence type="ECO:0000313" key="3">
    <source>
        <dbReference type="EMBL" id="VDH91161.1"/>
    </source>
</evidence>
<feature type="compositionally biased region" description="Polar residues" evidence="1">
    <location>
        <begin position="279"/>
        <end position="293"/>
    </location>
</feature>
<dbReference type="OrthoDB" id="6095040at2759"/>
<gene>
    <name evidence="3" type="ORF">MGAL_10B035713</name>
</gene>
<accession>A0A8B6BJQ2</accession>
<dbReference type="AlphaFoldDB" id="A0A8B6BJQ2"/>
<reference evidence="3" key="1">
    <citation type="submission" date="2018-11" db="EMBL/GenBank/DDBJ databases">
        <authorList>
            <person name="Alioto T."/>
            <person name="Alioto T."/>
        </authorList>
    </citation>
    <scope>NUCLEOTIDE SEQUENCE</scope>
</reference>
<protein>
    <submittedName>
        <fullName evidence="3">Uncharacterized protein</fullName>
    </submittedName>
</protein>
<keyword evidence="2" id="KW-1133">Transmembrane helix</keyword>
<feature type="region of interest" description="Disordered" evidence="1">
    <location>
        <begin position="271"/>
        <end position="297"/>
    </location>
</feature>
<sequence>MWYEVLKLCRTFFIHTHFMKFLLMDSYMLILVVVSLVFSQKADSNNGNLKKMHYDFFDSGCGKLRYVNLDTTYQVECTNKYCFGKHDSCLLPFTGSDSIDIVCAQVIELQCGGQIILRIDYRGGYNGTGFKEYNCLREVDEKKRYCGKYIHIVSLQKQIVNFKIHDVVDSSIKVWITAYRPDEMKLSSDNPNVNSVILYTFVTLLLVILGIVGVFWCHRSRRQRRNTTDPVNLSYQNNNVASQNHLRTPTNLSVRYGVVPNEYVDLEGVTHHEHRPHESSSIPSPVQSETDQQPPDHDMYVELSVDLNSDTRRGAAAYQTIWD</sequence>
<keyword evidence="2" id="KW-0812">Transmembrane</keyword>
<proteinExistence type="predicted"/>